<dbReference type="GO" id="GO:0004553">
    <property type="term" value="F:hydrolase activity, hydrolyzing O-glycosyl compounds"/>
    <property type="evidence" value="ECO:0007669"/>
    <property type="project" value="InterPro"/>
</dbReference>
<comment type="similarity">
    <text evidence="1">Belongs to the glycosyl hydrolase 3 family.</text>
</comment>
<dbReference type="Pfam" id="PF00933">
    <property type="entry name" value="Glyco_hydro_3"/>
    <property type="match status" value="1"/>
</dbReference>
<evidence type="ECO:0000313" key="5">
    <source>
        <dbReference type="EMBL" id="MBA1144703.1"/>
    </source>
</evidence>
<comment type="caution">
    <text evidence="5">The sequence shown here is derived from an EMBL/GenBank/DDBJ whole genome shotgun (WGS) entry which is preliminary data.</text>
</comment>
<feature type="domain" description="Glycoside hydrolase family 3 N-terminal" evidence="4">
    <location>
        <begin position="59"/>
        <end position="331"/>
    </location>
</feature>
<accession>A0A838BEP9</accession>
<proteinExistence type="inferred from homology"/>
<evidence type="ECO:0000256" key="1">
    <source>
        <dbReference type="ARBA" id="ARBA00005336"/>
    </source>
</evidence>
<evidence type="ECO:0000259" key="4">
    <source>
        <dbReference type="Pfam" id="PF00933"/>
    </source>
</evidence>
<dbReference type="AlphaFoldDB" id="A0A838BEP9"/>
<keyword evidence="6" id="KW-1185">Reference proteome</keyword>
<keyword evidence="3" id="KW-0326">Glycosidase</keyword>
<dbReference type="InterPro" id="IPR036962">
    <property type="entry name" value="Glyco_hydro_3_N_sf"/>
</dbReference>
<dbReference type="Gene3D" id="3.20.20.300">
    <property type="entry name" value="Glycoside hydrolase, family 3, N-terminal domain"/>
    <property type="match status" value="1"/>
</dbReference>
<protein>
    <submittedName>
        <fullName evidence="5">Glycoside hydrolase family 3 protein</fullName>
    </submittedName>
</protein>
<gene>
    <name evidence="5" type="ORF">H0241_31350</name>
</gene>
<dbReference type="Proteomes" id="UP000558284">
    <property type="component" value="Unassembled WGS sequence"/>
</dbReference>
<reference evidence="5 6" key="1">
    <citation type="submission" date="2020-07" db="EMBL/GenBank/DDBJ databases">
        <title>Definition of the novel symbiovar canariense within Mesorhizobium novociceri, a new species of genus Mesorhizobium nodulating Cicer canariense in the Caldera de Taburiente National Park (La Palma, Canary Islands).</title>
        <authorList>
            <person name="Leon-Barrios M."/>
            <person name="Perez-Yepez J."/>
            <person name="Flores-Felix J.D."/>
            <person name="Ramirez-Baena M.H."/>
            <person name="Pulido-Suarez L."/>
            <person name="Igual J.M."/>
            <person name="Velazquez E."/>
            <person name="Peix A."/>
        </authorList>
    </citation>
    <scope>NUCLEOTIDE SEQUENCE [LARGE SCALE GENOMIC DNA]</scope>
    <source>
        <strain evidence="5 6">CCANP35</strain>
    </source>
</reference>
<evidence type="ECO:0000256" key="3">
    <source>
        <dbReference type="ARBA" id="ARBA00023295"/>
    </source>
</evidence>
<dbReference type="RefSeq" id="WP_181061633.1">
    <property type="nucleotide sequence ID" value="NZ_JACDTY010000026.1"/>
</dbReference>
<organism evidence="5 6">
    <name type="scientific">Mesorhizobium neociceri</name>
    <dbReference type="NCBI Taxonomy" id="1307853"/>
    <lineage>
        <taxon>Bacteria</taxon>
        <taxon>Pseudomonadati</taxon>
        <taxon>Pseudomonadota</taxon>
        <taxon>Alphaproteobacteria</taxon>
        <taxon>Hyphomicrobiales</taxon>
        <taxon>Phyllobacteriaceae</taxon>
        <taxon>Mesorhizobium</taxon>
    </lineage>
</organism>
<dbReference type="SUPFAM" id="SSF51445">
    <property type="entry name" value="(Trans)glycosidases"/>
    <property type="match status" value="1"/>
</dbReference>
<sequence length="337" mass="35898">MTTQLRRDIHALFLPIFPELEIDSSASRFLESGGISLLFGETREEYVSRIIDARRVAEETADRWRKTVAQARSIAGPVLVAVDAEIGGIERLHRLVTSLPSLEEAHRSTSEAIEARSKASAVSARNLGVNVFLSPVADVLVGPNPWLEGRTLSDDIGEVTRIVSAFVKGVQDGGVAATVKHFPGHPICALDPAVDEGEVPHSLEELRTFSAPFRAGIEAGSDVVMMGPAIFKATTPPTAASHSAELISLLKGEFGFGGVVLTDDLDWKATIRDMTIEQSAVKALAAGADWMLVSANGVPHITSMVRAIELAVQHGALSADQIAASASKLRTLALRLT</sequence>
<dbReference type="PANTHER" id="PTHR30480">
    <property type="entry name" value="BETA-HEXOSAMINIDASE-RELATED"/>
    <property type="match status" value="1"/>
</dbReference>
<dbReference type="InterPro" id="IPR001764">
    <property type="entry name" value="Glyco_hydro_3_N"/>
</dbReference>
<name>A0A838BEP9_9HYPH</name>
<dbReference type="PANTHER" id="PTHR30480:SF16">
    <property type="entry name" value="GLYCOSIDE HYDROLASE FAMILY 3 DOMAIN PROTEIN"/>
    <property type="match status" value="1"/>
</dbReference>
<evidence type="ECO:0000256" key="2">
    <source>
        <dbReference type="ARBA" id="ARBA00022801"/>
    </source>
</evidence>
<dbReference type="GO" id="GO:0005975">
    <property type="term" value="P:carbohydrate metabolic process"/>
    <property type="evidence" value="ECO:0007669"/>
    <property type="project" value="InterPro"/>
</dbReference>
<dbReference type="EMBL" id="JACDTY010000026">
    <property type="protein sequence ID" value="MBA1144703.1"/>
    <property type="molecule type" value="Genomic_DNA"/>
</dbReference>
<dbReference type="InterPro" id="IPR050226">
    <property type="entry name" value="NagZ_Beta-hexosaminidase"/>
</dbReference>
<evidence type="ECO:0000313" key="6">
    <source>
        <dbReference type="Proteomes" id="UP000558284"/>
    </source>
</evidence>
<dbReference type="GO" id="GO:0009254">
    <property type="term" value="P:peptidoglycan turnover"/>
    <property type="evidence" value="ECO:0007669"/>
    <property type="project" value="TreeGrafter"/>
</dbReference>
<keyword evidence="2 5" id="KW-0378">Hydrolase</keyword>
<dbReference type="InterPro" id="IPR017853">
    <property type="entry name" value="GH"/>
</dbReference>